<feature type="domain" description="DRBM" evidence="13">
    <location>
        <begin position="792"/>
        <end position="859"/>
    </location>
</feature>
<feature type="domain" description="DRBM" evidence="13">
    <location>
        <begin position="129"/>
        <end position="163"/>
    </location>
</feature>
<feature type="compositionally biased region" description="Polar residues" evidence="11">
    <location>
        <begin position="324"/>
        <end position="335"/>
    </location>
</feature>
<dbReference type="GO" id="GO:0005634">
    <property type="term" value="C:nucleus"/>
    <property type="evidence" value="ECO:0007669"/>
    <property type="project" value="TreeGrafter"/>
</dbReference>
<comment type="similarity">
    <text evidence="8">Belongs to the protein kinase superfamily. Ser/Thr protein kinase family. GCN2 subfamily.</text>
</comment>
<feature type="compositionally biased region" description="Polar residues" evidence="11">
    <location>
        <begin position="295"/>
        <end position="306"/>
    </location>
</feature>
<dbReference type="CDD" id="cd20314">
    <property type="entry name" value="DSRM_EIF2AK2"/>
    <property type="match status" value="2"/>
</dbReference>
<dbReference type="PANTHER" id="PTHR11042">
    <property type="entry name" value="EUKARYOTIC TRANSLATION INITIATION FACTOR 2-ALPHA KINASE EIF2-ALPHA KINASE -RELATED"/>
    <property type="match status" value="1"/>
</dbReference>
<dbReference type="EMBL" id="CAJRST010039999">
    <property type="protein sequence ID" value="CAG6017643.1"/>
    <property type="molecule type" value="Genomic_DNA"/>
</dbReference>
<dbReference type="SUPFAM" id="SSF54768">
    <property type="entry name" value="dsRNA-binding domain-like"/>
    <property type="match status" value="6"/>
</dbReference>
<dbReference type="InterPro" id="IPR017441">
    <property type="entry name" value="Protein_kinase_ATP_BS"/>
</dbReference>
<dbReference type="SMART" id="SM00358">
    <property type="entry name" value="DSRM"/>
    <property type="match status" value="6"/>
</dbReference>
<keyword evidence="2" id="KW-0723">Serine/threonine-protein kinase</keyword>
<evidence type="ECO:0000256" key="8">
    <source>
        <dbReference type="ARBA" id="ARBA00037982"/>
    </source>
</evidence>
<keyword evidence="7 10" id="KW-0067">ATP-binding</keyword>
<dbReference type="GO" id="GO:0005524">
    <property type="term" value="F:ATP binding"/>
    <property type="evidence" value="ECO:0007669"/>
    <property type="project" value="UniProtKB-UniRule"/>
</dbReference>
<keyword evidence="6" id="KW-0418">Kinase</keyword>
<feature type="region of interest" description="Disordered" evidence="11">
    <location>
        <begin position="285"/>
        <end position="343"/>
    </location>
</feature>
<dbReference type="PROSITE" id="PS50137">
    <property type="entry name" value="DS_RBD"/>
    <property type="match status" value="6"/>
</dbReference>
<sequence length="1332" mass="150303">MMDSVNFVAQLNEYAHKERLVVKYEDVGSVGPDHIKTFMLRAVLNGKPYPDGVGKNKKEAKQNAAKNALKCLLEKPAESTKVREEASPVQVQQTSLNYMCRLNEYGQKKGLSIRSMEGTRLGPNITQWCKFVVGDKEYPVAFGKTKKEAKDEAAKLAYHEIVKGESTDTGDDTDSGITSLHKEELDEILLDVSNQIGSLNIKTEDSCPAEINFVGLVNQYCQRTRQLCTFIEHARSGPPHCHIFFYKLVINNKEYPVGQGKSIRDARQRAAQLAWAALKEQSDWNSKVSDDGAQAKQSPSTSTQDSGIVKSSSVVKGDPAVSKHSPNNPRYQVQSPDGKPKIRLAPNFQNAAQKSIEDLINFEVKKKKNTQTEKPPNQPVMSRFTLDYDSIEHLDKGSFGHVFKAKHKLEEKYYAVKMVRCKDDVKKVLQEVKVLSDLNHANIVRYHSCWMEDSPYQWDTSTGSSSASQSSSDSSPKYLFIQMELCNVKTLRVWIDEKNVQNPKKSLRDSKRRTESLTTAFQMVSGVEYIHSKRLIHRDLKPANIMFGQSGSIKIGDFGLVTEEIENDTENQMERNKYKGTPSYMAPEQRDRTLYDHKVDIFALGLIYFELLWNIPTVEGKTEIWADVRKQKLPQGFSQHYLQESKMIQSMLSDTPQERPEAWKLKPDLEELWRLLDMSKTVQRDSRTKSCVITAMASGNYVGALLEYAQKENKILLFEEMDGGQGPAHNKIFKQRVVIEGKPYAPGVGKTKKDAKQKAAETAWKCLFMDGDQSLAESTDEGSSPVNHPNMNYICWLNQYGQRNSLRVKPVETMKPGLQNATYWCKFVVGDTEYPEISGKTKREAKEEAAKLVYDSLNGTEGAAGSGPQIEALPINTDDTCSKTSSLSFNSVDTGYKETNYVGIIYSYCQKTNRNPKYIEVDRTGPADRPKFSCKLEIDDKDYPVGEGKNKKEAKQNAAKLAWSALQEQSDWDSKVSVGSDHSEDGTRPTMSTQSATWDSNEPSSQSLQDSASDSIVFADSSNPSDSQNDVQNTGVGNVSSASNESRFVKEFRNIEPLGNGGYGDVYKATEKLTELDYAVKIVDGTSKAVREAKALSELQHLNIVRYYTCWMDDSNFSQHSKSKKISCPYYLYIKMELCSPDTLEDWIREKNEKSVQGMKRREESLPIAQQIVSGVEYIHSNNLIHRDLKPANIMFGKDGKVKIGDFGLVTVKTDGDDVNLMKRTKEKGTVSYMAPEQMTQQYDHKVDMFALGLIFFELLWKLSTGHERVVIFRDARSQKLPEEFLNMFHPESLIVRSLLCEKPEDRPEASQLKAELEKCAQKRVNLENQTV</sequence>
<feature type="domain" description="DRBM" evidence="13">
    <location>
        <begin position="900"/>
        <end position="968"/>
    </location>
</feature>
<evidence type="ECO:0000259" key="12">
    <source>
        <dbReference type="PROSITE" id="PS50011"/>
    </source>
</evidence>
<feature type="region of interest" description="Disordered" evidence="11">
    <location>
        <begin position="972"/>
        <end position="1042"/>
    </location>
</feature>
<evidence type="ECO:0000256" key="1">
    <source>
        <dbReference type="ARBA" id="ARBA00012513"/>
    </source>
</evidence>
<dbReference type="InterPro" id="IPR000719">
    <property type="entry name" value="Prot_kinase_dom"/>
</dbReference>
<dbReference type="EC" id="2.7.11.1" evidence="1"/>
<dbReference type="InterPro" id="IPR011009">
    <property type="entry name" value="Kinase-like_dom_sf"/>
</dbReference>
<feature type="domain" description="DRBM" evidence="13">
    <location>
        <begin position="700"/>
        <end position="769"/>
    </location>
</feature>
<evidence type="ECO:0000259" key="13">
    <source>
        <dbReference type="PROSITE" id="PS50137"/>
    </source>
</evidence>
<protein>
    <recommendedName>
        <fullName evidence="1">non-specific serine/threonine protein kinase</fullName>
        <ecNumber evidence="1">2.7.11.1</ecNumber>
    </recommendedName>
</protein>
<dbReference type="GO" id="GO:0005737">
    <property type="term" value="C:cytoplasm"/>
    <property type="evidence" value="ECO:0007669"/>
    <property type="project" value="TreeGrafter"/>
</dbReference>
<dbReference type="Pfam" id="PF00069">
    <property type="entry name" value="Pkinase"/>
    <property type="match status" value="2"/>
</dbReference>
<evidence type="ECO:0000313" key="15">
    <source>
        <dbReference type="Proteomes" id="UP000677803"/>
    </source>
</evidence>
<dbReference type="Pfam" id="PF00035">
    <property type="entry name" value="dsrm"/>
    <property type="match status" value="5"/>
</dbReference>
<dbReference type="PANTHER" id="PTHR11042:SF166">
    <property type="entry name" value="EUKARYOTIC TRANSLATION INITIATION FACTOR 2-ALPHA KINASE 3"/>
    <property type="match status" value="1"/>
</dbReference>
<keyword evidence="9" id="KW-0694">RNA-binding</keyword>
<dbReference type="InterPro" id="IPR008271">
    <property type="entry name" value="Ser/Thr_kinase_AS"/>
</dbReference>
<keyword evidence="15" id="KW-1185">Reference proteome</keyword>
<feature type="domain" description="DRBM" evidence="13">
    <location>
        <begin position="212"/>
        <end position="280"/>
    </location>
</feature>
<gene>
    <name evidence="14" type="ORF">MMEN_LOCUS20812</name>
</gene>
<evidence type="ECO:0000256" key="6">
    <source>
        <dbReference type="ARBA" id="ARBA00022777"/>
    </source>
</evidence>
<name>A0A8S4BYD3_9TELE</name>
<feature type="compositionally biased region" description="Polar residues" evidence="11">
    <location>
        <begin position="1020"/>
        <end position="1042"/>
    </location>
</feature>
<feature type="compositionally biased region" description="Low complexity" evidence="11">
    <location>
        <begin position="1004"/>
        <end position="1015"/>
    </location>
</feature>
<dbReference type="SMART" id="SM00220">
    <property type="entry name" value="S_TKc"/>
    <property type="match status" value="2"/>
</dbReference>
<reference evidence="14" key="1">
    <citation type="submission" date="2021-05" db="EMBL/GenBank/DDBJ databases">
        <authorList>
            <person name="Tigano A."/>
        </authorList>
    </citation>
    <scope>NUCLEOTIDE SEQUENCE</scope>
</reference>
<evidence type="ECO:0000256" key="2">
    <source>
        <dbReference type="ARBA" id="ARBA00022527"/>
    </source>
</evidence>
<evidence type="ECO:0000313" key="14">
    <source>
        <dbReference type="EMBL" id="CAG6017643.1"/>
    </source>
</evidence>
<dbReference type="OrthoDB" id="341578at2759"/>
<evidence type="ECO:0000256" key="10">
    <source>
        <dbReference type="PROSITE-ProRule" id="PRU10141"/>
    </source>
</evidence>
<dbReference type="PROSITE" id="PS00107">
    <property type="entry name" value="PROTEIN_KINASE_ATP"/>
    <property type="match status" value="1"/>
</dbReference>
<feature type="binding site" evidence="10">
    <location>
        <position position="1081"/>
    </location>
    <ligand>
        <name>ATP</name>
        <dbReference type="ChEBI" id="CHEBI:30616"/>
    </ligand>
</feature>
<dbReference type="Gene3D" id="3.30.160.20">
    <property type="match status" value="6"/>
</dbReference>
<evidence type="ECO:0000256" key="11">
    <source>
        <dbReference type="SAM" id="MobiDB-lite"/>
    </source>
</evidence>
<dbReference type="GO" id="GO:0003725">
    <property type="term" value="F:double-stranded RNA binding"/>
    <property type="evidence" value="ECO:0007669"/>
    <property type="project" value="InterPro"/>
</dbReference>
<dbReference type="InterPro" id="IPR050339">
    <property type="entry name" value="CC_SR_Kinase"/>
</dbReference>
<dbReference type="PROSITE" id="PS00108">
    <property type="entry name" value="PROTEIN_KINASE_ST"/>
    <property type="match status" value="2"/>
</dbReference>
<organism evidence="14 15">
    <name type="scientific">Menidia menidia</name>
    <name type="common">Atlantic silverside</name>
    <dbReference type="NCBI Taxonomy" id="238744"/>
    <lineage>
        <taxon>Eukaryota</taxon>
        <taxon>Metazoa</taxon>
        <taxon>Chordata</taxon>
        <taxon>Craniata</taxon>
        <taxon>Vertebrata</taxon>
        <taxon>Euteleostomi</taxon>
        <taxon>Actinopterygii</taxon>
        <taxon>Neopterygii</taxon>
        <taxon>Teleostei</taxon>
        <taxon>Neoteleostei</taxon>
        <taxon>Acanthomorphata</taxon>
        <taxon>Ovalentaria</taxon>
        <taxon>Atherinomorphae</taxon>
        <taxon>Atheriniformes</taxon>
        <taxon>Atherinopsidae</taxon>
        <taxon>Menidiinae</taxon>
        <taxon>Menidia</taxon>
    </lineage>
</organism>
<dbReference type="Gene3D" id="1.10.510.10">
    <property type="entry name" value="Transferase(Phosphotransferase) domain 1"/>
    <property type="match status" value="2"/>
</dbReference>
<keyword evidence="3" id="KW-0597">Phosphoprotein</keyword>
<dbReference type="CDD" id="cd19903">
    <property type="entry name" value="DSRM_EIF2AK2_rpt1"/>
    <property type="match status" value="2"/>
</dbReference>
<accession>A0A8S4BYD3</accession>
<comment type="caution">
    <text evidence="14">The sequence shown here is derived from an EMBL/GenBank/DDBJ whole genome shotgun (WGS) entry which is preliminary data.</text>
</comment>
<evidence type="ECO:0000256" key="5">
    <source>
        <dbReference type="ARBA" id="ARBA00022741"/>
    </source>
</evidence>
<dbReference type="CDD" id="cd19875">
    <property type="entry name" value="DSRM_EIF2AK2-like"/>
    <property type="match status" value="1"/>
</dbReference>
<evidence type="ECO:0000256" key="4">
    <source>
        <dbReference type="ARBA" id="ARBA00022679"/>
    </source>
</evidence>
<dbReference type="InterPro" id="IPR044452">
    <property type="entry name" value="EIF2AK2_DSRM_1"/>
</dbReference>
<keyword evidence="4" id="KW-0808">Transferase</keyword>
<dbReference type="PROSITE" id="PS50011">
    <property type="entry name" value="PROTEIN_KINASE_DOM"/>
    <property type="match status" value="2"/>
</dbReference>
<dbReference type="Gene3D" id="3.30.200.20">
    <property type="entry name" value="Phosphorylase Kinase, domain 1"/>
    <property type="match status" value="2"/>
</dbReference>
<dbReference type="GO" id="GO:0004694">
    <property type="term" value="F:eukaryotic translation initiation factor 2alpha kinase activity"/>
    <property type="evidence" value="ECO:0007669"/>
    <property type="project" value="TreeGrafter"/>
</dbReference>
<keyword evidence="5 10" id="KW-0547">Nucleotide-binding</keyword>
<dbReference type="Proteomes" id="UP000677803">
    <property type="component" value="Unassembled WGS sequence"/>
</dbReference>
<evidence type="ECO:0000256" key="7">
    <source>
        <dbReference type="ARBA" id="ARBA00022840"/>
    </source>
</evidence>
<dbReference type="InterPro" id="IPR014720">
    <property type="entry name" value="dsRBD_dom"/>
</dbReference>
<feature type="domain" description="DRBM" evidence="13">
    <location>
        <begin position="6"/>
        <end position="74"/>
    </location>
</feature>
<feature type="domain" description="Protein kinase" evidence="12">
    <location>
        <begin position="1052"/>
        <end position="1325"/>
    </location>
</feature>
<evidence type="ECO:0000256" key="9">
    <source>
        <dbReference type="PROSITE-ProRule" id="PRU00266"/>
    </source>
</evidence>
<dbReference type="FunFam" id="1.10.510.10:FF:000251">
    <property type="entry name" value="eukaryotic translation initiation factor 2-alpha kinase 3"/>
    <property type="match status" value="2"/>
</dbReference>
<feature type="domain" description="Protein kinase" evidence="12">
    <location>
        <begin position="388"/>
        <end position="674"/>
    </location>
</feature>
<dbReference type="SUPFAM" id="SSF56112">
    <property type="entry name" value="Protein kinase-like (PK-like)"/>
    <property type="match status" value="2"/>
</dbReference>
<evidence type="ECO:0000256" key="3">
    <source>
        <dbReference type="ARBA" id="ARBA00022553"/>
    </source>
</evidence>
<feature type="compositionally biased region" description="Polar residues" evidence="11">
    <location>
        <begin position="989"/>
        <end position="1003"/>
    </location>
</feature>
<proteinExistence type="inferred from homology"/>